<organism evidence="2">
    <name type="scientific">marine sediment metagenome</name>
    <dbReference type="NCBI Taxonomy" id="412755"/>
    <lineage>
        <taxon>unclassified sequences</taxon>
        <taxon>metagenomes</taxon>
        <taxon>ecological metagenomes</taxon>
    </lineage>
</organism>
<comment type="caution">
    <text evidence="2">The sequence shown here is derived from an EMBL/GenBank/DDBJ whole genome shotgun (WGS) entry which is preliminary data.</text>
</comment>
<gene>
    <name evidence="2" type="ORF">LCGC14_1955630</name>
</gene>
<evidence type="ECO:0000256" key="1">
    <source>
        <dbReference type="SAM" id="MobiDB-lite"/>
    </source>
</evidence>
<dbReference type="EMBL" id="LAZR01021431">
    <property type="protein sequence ID" value="KKL85350.1"/>
    <property type="molecule type" value="Genomic_DNA"/>
</dbReference>
<reference evidence="2" key="1">
    <citation type="journal article" date="2015" name="Nature">
        <title>Complex archaea that bridge the gap between prokaryotes and eukaryotes.</title>
        <authorList>
            <person name="Spang A."/>
            <person name="Saw J.H."/>
            <person name="Jorgensen S.L."/>
            <person name="Zaremba-Niedzwiedzka K."/>
            <person name="Martijn J."/>
            <person name="Lind A.E."/>
            <person name="van Eijk R."/>
            <person name="Schleper C."/>
            <person name="Guy L."/>
            <person name="Ettema T.J."/>
        </authorList>
    </citation>
    <scope>NUCLEOTIDE SEQUENCE</scope>
</reference>
<feature type="region of interest" description="Disordered" evidence="1">
    <location>
        <begin position="49"/>
        <end position="73"/>
    </location>
</feature>
<feature type="compositionally biased region" description="Basic and acidic residues" evidence="1">
    <location>
        <begin position="49"/>
        <end position="66"/>
    </location>
</feature>
<accession>A0A0F9HUH9</accession>
<name>A0A0F9HUH9_9ZZZZ</name>
<sequence length="73" mass="8367">MLTTVSHNKEKGLKVVKHSHSKDPAIIYEYQVHDTKDTMNPLRERFSTKAEADEHIGVNVKKEPEKNPQQNNG</sequence>
<dbReference type="AlphaFoldDB" id="A0A0F9HUH9"/>
<protein>
    <submittedName>
        <fullName evidence="2">Uncharacterized protein</fullName>
    </submittedName>
</protein>
<evidence type="ECO:0000313" key="2">
    <source>
        <dbReference type="EMBL" id="KKL85350.1"/>
    </source>
</evidence>
<proteinExistence type="predicted"/>